<protein>
    <submittedName>
        <fullName evidence="8">ABC transporter permease</fullName>
    </submittedName>
</protein>
<evidence type="ECO:0000313" key="8">
    <source>
        <dbReference type="EMBL" id="UOE43218.1"/>
    </source>
</evidence>
<keyword evidence="9" id="KW-1185">Reference proteome</keyword>
<keyword evidence="4 6" id="KW-1133">Transmembrane helix</keyword>
<feature type="transmembrane region" description="Helical" evidence="6">
    <location>
        <begin position="36"/>
        <end position="58"/>
    </location>
</feature>
<evidence type="ECO:0000259" key="7">
    <source>
        <dbReference type="Pfam" id="PF12698"/>
    </source>
</evidence>
<evidence type="ECO:0000256" key="4">
    <source>
        <dbReference type="ARBA" id="ARBA00022989"/>
    </source>
</evidence>
<feature type="transmembrane region" description="Helical" evidence="6">
    <location>
        <begin position="266"/>
        <end position="288"/>
    </location>
</feature>
<dbReference type="InterPro" id="IPR051449">
    <property type="entry name" value="ABC-2_transporter_component"/>
</dbReference>
<dbReference type="Proteomes" id="UP000832097">
    <property type="component" value="Chromosome"/>
</dbReference>
<evidence type="ECO:0000313" key="9">
    <source>
        <dbReference type="Proteomes" id="UP000832097"/>
    </source>
</evidence>
<keyword evidence="2" id="KW-1003">Cell membrane</keyword>
<reference evidence="8 9" key="1">
    <citation type="submission" date="2022-03" db="EMBL/GenBank/DDBJ databases">
        <title>Mucilaginibacter sp. isolated from the gut of Protaetia brevitarsis seulensis larvae.</title>
        <authorList>
            <person name="Won M."/>
            <person name="Kim S.-J."/>
            <person name="Kwon S.-W."/>
        </authorList>
    </citation>
    <scope>NUCLEOTIDE SEQUENCE [LARGE SCALE GENOMIC DNA]</scope>
    <source>
        <strain evidence="8 9">CFWR-12</strain>
    </source>
</reference>
<dbReference type="RefSeq" id="WP_243554180.1">
    <property type="nucleotide sequence ID" value="NZ_CP094528.1"/>
</dbReference>
<evidence type="ECO:0000256" key="2">
    <source>
        <dbReference type="ARBA" id="ARBA00022475"/>
    </source>
</evidence>
<sequence length="394" mass="41270">MSTAVSVQKEQHEPRFSETVGLVASREIMSRLRSKAFVISTLVLMLAVLASVVIGSLVSANQEPPKVAVVGEASDAVAATGLRSEPAADLDAAEQLLRDGDVDAIVAPTALVESSGLLDDATTVTSGADASQAASEAAFDVTVIGLDQAPRGVVQALAITPPFAVLDPAPADPLLAYFVALGFGIVFFFSAITFGSTIAQSVVEEKQTRIIEILLSTVSARVLLTGKVIGNSVMAFGQIIAIAALAILGLAITGQRVLLGGIGPSVVWFVVFFAIGFVMLAALFAATAATVSRAEDVGNVTTPVTMLVMIPYFLVVFFNDNAAVLTIMSYVPFSAPIGMPVRIFLEQAEWWEPIVSLVILVATTVVAVLVGERMYRNSLLRTGARVKFSEALRG</sequence>
<dbReference type="EMBL" id="CP094528">
    <property type="protein sequence ID" value="UOE43218.1"/>
    <property type="molecule type" value="Genomic_DNA"/>
</dbReference>
<dbReference type="Pfam" id="PF12698">
    <property type="entry name" value="ABC2_membrane_3"/>
    <property type="match status" value="1"/>
</dbReference>
<accession>A0ABY4BVL4</accession>
<keyword evidence="5 6" id="KW-0472">Membrane</keyword>
<feature type="transmembrane region" description="Helical" evidence="6">
    <location>
        <begin position="235"/>
        <end position="254"/>
    </location>
</feature>
<dbReference type="PANTHER" id="PTHR30294">
    <property type="entry name" value="MEMBRANE COMPONENT OF ABC TRANSPORTER YHHJ-RELATED"/>
    <property type="match status" value="1"/>
</dbReference>
<evidence type="ECO:0000256" key="3">
    <source>
        <dbReference type="ARBA" id="ARBA00022692"/>
    </source>
</evidence>
<dbReference type="InterPro" id="IPR013525">
    <property type="entry name" value="ABC2_TM"/>
</dbReference>
<comment type="subcellular location">
    <subcellularLocation>
        <location evidence="1">Cell membrane</location>
        <topology evidence="1">Multi-pass membrane protein</topology>
    </subcellularLocation>
</comment>
<name>A0ABY4BVL4_9MICO</name>
<organism evidence="8 9">
    <name type="scientific">Agromyces larvae</name>
    <dbReference type="NCBI Taxonomy" id="2929802"/>
    <lineage>
        <taxon>Bacteria</taxon>
        <taxon>Bacillati</taxon>
        <taxon>Actinomycetota</taxon>
        <taxon>Actinomycetes</taxon>
        <taxon>Micrococcales</taxon>
        <taxon>Microbacteriaceae</taxon>
        <taxon>Agromyces</taxon>
    </lineage>
</organism>
<feature type="domain" description="ABC-2 type transporter transmembrane" evidence="7">
    <location>
        <begin position="35"/>
        <end position="370"/>
    </location>
</feature>
<proteinExistence type="predicted"/>
<evidence type="ECO:0000256" key="1">
    <source>
        <dbReference type="ARBA" id="ARBA00004651"/>
    </source>
</evidence>
<dbReference type="PANTHER" id="PTHR30294:SF29">
    <property type="entry name" value="MULTIDRUG ABC TRANSPORTER PERMEASE YBHS-RELATED"/>
    <property type="match status" value="1"/>
</dbReference>
<keyword evidence="3 6" id="KW-0812">Transmembrane</keyword>
<feature type="transmembrane region" description="Helical" evidence="6">
    <location>
        <begin position="174"/>
        <end position="198"/>
    </location>
</feature>
<gene>
    <name evidence="8" type="ORF">MTO99_13620</name>
</gene>
<feature type="transmembrane region" description="Helical" evidence="6">
    <location>
        <begin position="350"/>
        <end position="371"/>
    </location>
</feature>
<evidence type="ECO:0000256" key="5">
    <source>
        <dbReference type="ARBA" id="ARBA00023136"/>
    </source>
</evidence>
<evidence type="ECO:0000256" key="6">
    <source>
        <dbReference type="SAM" id="Phobius"/>
    </source>
</evidence>